<dbReference type="InterPro" id="IPR004845">
    <property type="entry name" value="T2SS_GspD_CS"/>
</dbReference>
<dbReference type="PROSITE" id="PS00875">
    <property type="entry name" value="T2SP_D"/>
    <property type="match status" value="1"/>
</dbReference>
<evidence type="ECO:0000256" key="3">
    <source>
        <dbReference type="ARBA" id="ARBA00023136"/>
    </source>
</evidence>
<dbReference type="PANTHER" id="PTHR30604:SF1">
    <property type="entry name" value="DNA UTILIZATION PROTEIN HOFQ"/>
    <property type="match status" value="1"/>
</dbReference>
<dbReference type="InterPro" id="IPR004846">
    <property type="entry name" value="T2SS/T3SS_dom"/>
</dbReference>
<dbReference type="RefSeq" id="WP_303702026.1">
    <property type="nucleotide sequence ID" value="NZ_VSIV01000352.1"/>
</dbReference>
<reference evidence="9 10" key="1">
    <citation type="submission" date="2019-08" db="EMBL/GenBank/DDBJ databases">
        <title>Genomic characterization of a novel candidate phylum (ARYD3) from a high temperature, high salinity tertiary oil reservoir in north central Oklahoma, USA.</title>
        <authorList>
            <person name="Youssef N.H."/>
            <person name="Yadav A."/>
            <person name="Elshahed M.S."/>
        </authorList>
    </citation>
    <scope>NUCLEOTIDE SEQUENCE [LARGE SCALE GENOMIC DNA]</scope>
    <source>
        <strain evidence="9">ARYD1</strain>
    </source>
</reference>
<evidence type="ECO:0000256" key="2">
    <source>
        <dbReference type="ARBA" id="ARBA00022729"/>
    </source>
</evidence>
<dbReference type="Proteomes" id="UP000323337">
    <property type="component" value="Unassembled WGS sequence"/>
</dbReference>
<dbReference type="InterPro" id="IPR038591">
    <property type="entry name" value="NolW-like_sf"/>
</dbReference>
<dbReference type="GO" id="GO:0009279">
    <property type="term" value="C:cell outer membrane"/>
    <property type="evidence" value="ECO:0007669"/>
    <property type="project" value="UniProtKB-SubCell"/>
</dbReference>
<evidence type="ECO:0000256" key="1">
    <source>
        <dbReference type="ARBA" id="ARBA00004370"/>
    </source>
</evidence>
<dbReference type="PRINTS" id="PR00811">
    <property type="entry name" value="BCTERIALGSPD"/>
</dbReference>
<evidence type="ECO:0000259" key="7">
    <source>
        <dbReference type="Pfam" id="PF00263"/>
    </source>
</evidence>
<evidence type="ECO:0000256" key="4">
    <source>
        <dbReference type="RuleBase" id="RU004003"/>
    </source>
</evidence>
<keyword evidence="2 6" id="KW-0732">Signal</keyword>
<name>A0A5D0MLY9_FLESI</name>
<dbReference type="Gene3D" id="3.30.1370.130">
    <property type="match status" value="1"/>
</dbReference>
<dbReference type="Gene3D" id="3.30.1370.120">
    <property type="match status" value="1"/>
</dbReference>
<evidence type="ECO:0000259" key="8">
    <source>
        <dbReference type="Pfam" id="PF03958"/>
    </source>
</evidence>
<protein>
    <submittedName>
        <fullName evidence="9">Uncharacterized protein</fullName>
    </submittedName>
</protein>
<comment type="similarity">
    <text evidence="4">Belongs to the bacterial secretin family.</text>
</comment>
<feature type="signal peptide" evidence="6">
    <location>
        <begin position="1"/>
        <end position="23"/>
    </location>
</feature>
<sequence length="442" mass="48563">MWAKIKILLVFFILMISAASLYAENTKSTMQTEKLSQNVSLNLRDASIRTVATVLAKESNFNIVLPDSIQGNITMMLENVTLYQALQALSRSANLTYSIEDNIIYLNKQDQQAGSGDMENFFYYPKYISLGKLASVLKNYLGPQGKIVIDDFSGVVIISDTAKNLDFIKKVIGKIDKNIKQVLIKAKIVELTKSGSQDLGIQWGATINETTGSNFPHTIQIGGGATAGDTTGLTPPDSSGYFVNMPVSSPAGALNMMLGNYSGSFLLDVRLQALEEAGKAKVVSEPRIMTINNQQARIESGQEYKYKIIEENDDDIDTDVEEDEAKLILEVKPQITPDNKILMHISVEKSELDFTRQVDGYPMKFTRKANSLIMVDDGETAVIGGLTQETTSRSDTSVPGLSKIPLLGVLFKSKSTSNETNELVIFLTPKIIENTENVAENQ</sequence>
<dbReference type="Pfam" id="PF03958">
    <property type="entry name" value="Secretin_N"/>
    <property type="match status" value="1"/>
</dbReference>
<dbReference type="GO" id="GO:0009306">
    <property type="term" value="P:protein secretion"/>
    <property type="evidence" value="ECO:0007669"/>
    <property type="project" value="InterPro"/>
</dbReference>
<evidence type="ECO:0000313" key="10">
    <source>
        <dbReference type="Proteomes" id="UP000323337"/>
    </source>
</evidence>
<dbReference type="InterPro" id="IPR051808">
    <property type="entry name" value="Type_IV_pilus_biogenesis"/>
</dbReference>
<dbReference type="AlphaFoldDB" id="A0A5D0MLY9"/>
<feature type="chain" id="PRO_5022875070" evidence="6">
    <location>
        <begin position="24"/>
        <end position="442"/>
    </location>
</feature>
<keyword evidence="5" id="KW-0813">Transport</keyword>
<organism evidence="9 10">
    <name type="scientific">Flexistipes sinusarabici</name>
    <dbReference type="NCBI Taxonomy" id="2352"/>
    <lineage>
        <taxon>Bacteria</taxon>
        <taxon>Pseudomonadati</taxon>
        <taxon>Deferribacterota</taxon>
        <taxon>Deferribacteres</taxon>
        <taxon>Deferribacterales</taxon>
        <taxon>Flexistipitaceae</taxon>
        <taxon>Flexistipes</taxon>
    </lineage>
</organism>
<dbReference type="InterPro" id="IPR005644">
    <property type="entry name" value="NolW-like"/>
</dbReference>
<dbReference type="PANTHER" id="PTHR30604">
    <property type="entry name" value="PROTEIN TRANSPORT PROTEIN HOFQ"/>
    <property type="match status" value="1"/>
</dbReference>
<feature type="domain" description="NolW-like" evidence="8">
    <location>
        <begin position="123"/>
        <end position="181"/>
    </location>
</feature>
<accession>A0A5D0MLY9</accession>
<evidence type="ECO:0000256" key="5">
    <source>
        <dbReference type="RuleBase" id="RU004004"/>
    </source>
</evidence>
<evidence type="ECO:0000313" key="9">
    <source>
        <dbReference type="EMBL" id="TYB32460.1"/>
    </source>
</evidence>
<keyword evidence="3" id="KW-0472">Membrane</keyword>
<proteinExistence type="inferred from homology"/>
<gene>
    <name evidence="9" type="ORF">FXF49_11395</name>
</gene>
<comment type="caution">
    <text evidence="9">The sequence shown here is derived from an EMBL/GenBank/DDBJ whole genome shotgun (WGS) entry which is preliminary data.</text>
</comment>
<comment type="subcellular location">
    <subcellularLocation>
        <location evidence="5">Cell outer membrane</location>
    </subcellularLocation>
    <subcellularLocation>
        <location evidence="1">Membrane</location>
    </subcellularLocation>
</comment>
<dbReference type="EMBL" id="VSIV01000352">
    <property type="protein sequence ID" value="TYB32460.1"/>
    <property type="molecule type" value="Genomic_DNA"/>
</dbReference>
<dbReference type="Pfam" id="PF00263">
    <property type="entry name" value="Secretin"/>
    <property type="match status" value="1"/>
</dbReference>
<feature type="domain" description="Type II/III secretion system secretin-like" evidence="7">
    <location>
        <begin position="273"/>
        <end position="433"/>
    </location>
</feature>
<dbReference type="InterPro" id="IPR001775">
    <property type="entry name" value="GspD/PilQ"/>
</dbReference>
<evidence type="ECO:0000256" key="6">
    <source>
        <dbReference type="SAM" id="SignalP"/>
    </source>
</evidence>